<name>A0A3D5N3Q6_9PROT</name>
<keyword evidence="1 2" id="KW-0732">Signal</keyword>
<dbReference type="RefSeq" id="WP_276653098.1">
    <property type="nucleotide sequence ID" value="NZ_DPOP01000005.1"/>
</dbReference>
<dbReference type="InterPro" id="IPR029046">
    <property type="entry name" value="LolA/LolB/LppX"/>
</dbReference>
<feature type="signal peptide" evidence="2">
    <location>
        <begin position="1"/>
        <end position="26"/>
    </location>
</feature>
<dbReference type="AlphaFoldDB" id="A0A3D5N3Q6"/>
<dbReference type="EMBL" id="DPOP01000005">
    <property type="protein sequence ID" value="HCW65710.1"/>
    <property type="molecule type" value="Genomic_DNA"/>
</dbReference>
<evidence type="ECO:0000313" key="3">
    <source>
        <dbReference type="EMBL" id="HCW65710.1"/>
    </source>
</evidence>
<evidence type="ECO:0000313" key="4">
    <source>
        <dbReference type="Proteomes" id="UP000264179"/>
    </source>
</evidence>
<dbReference type="Proteomes" id="UP000264179">
    <property type="component" value="Unassembled WGS sequence"/>
</dbReference>
<dbReference type="InterPro" id="IPR004564">
    <property type="entry name" value="OM_lipoprot_carrier_LolA-like"/>
</dbReference>
<organism evidence="3 4">
    <name type="scientific">Thalassospira lucentensis</name>
    <dbReference type="NCBI Taxonomy" id="168935"/>
    <lineage>
        <taxon>Bacteria</taxon>
        <taxon>Pseudomonadati</taxon>
        <taxon>Pseudomonadota</taxon>
        <taxon>Alphaproteobacteria</taxon>
        <taxon>Rhodospirillales</taxon>
        <taxon>Thalassospiraceae</taxon>
        <taxon>Thalassospira</taxon>
    </lineage>
</organism>
<dbReference type="SUPFAM" id="SSF89392">
    <property type="entry name" value="Prokaryotic lipoproteins and lipoprotein localization factors"/>
    <property type="match status" value="1"/>
</dbReference>
<feature type="chain" id="PRO_5017770306" description="Outer membrane lipoprotein carrier protein LolA" evidence="2">
    <location>
        <begin position="27"/>
        <end position="216"/>
    </location>
</feature>
<protein>
    <recommendedName>
        <fullName evidence="5">Outer membrane lipoprotein carrier protein LolA</fullName>
    </recommendedName>
</protein>
<dbReference type="CDD" id="cd16325">
    <property type="entry name" value="LolA"/>
    <property type="match status" value="1"/>
</dbReference>
<evidence type="ECO:0000256" key="2">
    <source>
        <dbReference type="SAM" id="SignalP"/>
    </source>
</evidence>
<accession>A0A3D5N3Q6</accession>
<gene>
    <name evidence="3" type="ORF">DHR80_00585</name>
</gene>
<sequence length="216" mass="23609">MTHRWSKAWALILFCAAVLPAFPVNADTTGLTSTAMPTPISDQQYLTGSFALDRHLDGFEAPLTSTGEFTLSPSKGLIWQNLKPFPDTTVMNDQGITRKHDDRTFETIASGARFHQFIALISAVLGGNWDPLSDQFTITPAKTATASNWQVTLAPKNNNGLSEQISQIIIKGGEFVTHVTLHKPSGDRDEITLSNQKRHDLPLPDDLANLLSGNPD</sequence>
<evidence type="ECO:0008006" key="5">
    <source>
        <dbReference type="Google" id="ProtNLM"/>
    </source>
</evidence>
<dbReference type="Gene3D" id="2.50.20.10">
    <property type="entry name" value="Lipoprotein localisation LolA/LolB/LppX"/>
    <property type="match status" value="1"/>
</dbReference>
<proteinExistence type="predicted"/>
<evidence type="ECO:0000256" key="1">
    <source>
        <dbReference type="ARBA" id="ARBA00022729"/>
    </source>
</evidence>
<comment type="caution">
    <text evidence="3">The sequence shown here is derived from an EMBL/GenBank/DDBJ whole genome shotgun (WGS) entry which is preliminary data.</text>
</comment>
<reference evidence="3 4" key="1">
    <citation type="journal article" date="2018" name="Nat. Biotechnol.">
        <title>A standardized bacterial taxonomy based on genome phylogeny substantially revises the tree of life.</title>
        <authorList>
            <person name="Parks D.H."/>
            <person name="Chuvochina M."/>
            <person name="Waite D.W."/>
            <person name="Rinke C."/>
            <person name="Skarshewski A."/>
            <person name="Chaumeil P.A."/>
            <person name="Hugenholtz P."/>
        </authorList>
    </citation>
    <scope>NUCLEOTIDE SEQUENCE [LARGE SCALE GENOMIC DNA]</scope>
    <source>
        <strain evidence="3">UBA9881</strain>
    </source>
</reference>